<reference evidence="11" key="1">
    <citation type="submission" date="2008-06" db="EMBL/GenBank/DDBJ databases">
        <title>Complete sequence of chromosome of Prosthecochloris aestuarii DSM 271.</title>
        <authorList>
            <consortium name="US DOE Joint Genome Institute"/>
            <person name="Lucas S."/>
            <person name="Copeland A."/>
            <person name="Lapidus A."/>
            <person name="Glavina del Rio T."/>
            <person name="Dalin E."/>
            <person name="Tice H."/>
            <person name="Bruce D."/>
            <person name="Goodwin L."/>
            <person name="Pitluck S."/>
            <person name="Schmutz J."/>
            <person name="Larimer F."/>
            <person name="Land M."/>
            <person name="Hauser L."/>
            <person name="Kyrpides N."/>
            <person name="Anderson I."/>
            <person name="Liu Z."/>
            <person name="Li T."/>
            <person name="Zhao F."/>
            <person name="Overmann J."/>
            <person name="Bryant D.A."/>
            <person name="Richardson P."/>
        </authorList>
    </citation>
    <scope>NUCLEOTIDE SEQUENCE [LARGE SCALE GENOMIC DNA]</scope>
    <source>
        <strain evidence="11">DSM 271</strain>
    </source>
</reference>
<keyword evidence="5 9" id="KW-1133">Transmembrane helix</keyword>
<evidence type="ECO:0000256" key="7">
    <source>
        <dbReference type="ARBA" id="ARBA00023306"/>
    </source>
</evidence>
<evidence type="ECO:0000256" key="9">
    <source>
        <dbReference type="SAM" id="Phobius"/>
    </source>
</evidence>
<feature type="transmembrane region" description="Helical" evidence="9">
    <location>
        <begin position="41"/>
        <end position="62"/>
    </location>
</feature>
<name>B4S6F9_PROA2</name>
<evidence type="ECO:0000256" key="5">
    <source>
        <dbReference type="ARBA" id="ARBA00022989"/>
    </source>
</evidence>
<accession>B4S6F9</accession>
<dbReference type="EMBL" id="CP001108">
    <property type="protein sequence ID" value="ACF47261.1"/>
    <property type="molecule type" value="Genomic_DNA"/>
</dbReference>
<gene>
    <name evidence="11" type="ordered locus">Paes_2260</name>
</gene>
<dbReference type="PROSITE" id="PS51779">
    <property type="entry name" value="POTRA"/>
    <property type="match status" value="1"/>
</dbReference>
<feature type="region of interest" description="Disordered" evidence="8">
    <location>
        <begin position="1"/>
        <end position="34"/>
    </location>
</feature>
<dbReference type="GO" id="GO:0016020">
    <property type="term" value="C:membrane"/>
    <property type="evidence" value="ECO:0007669"/>
    <property type="project" value="UniProtKB-SubCell"/>
</dbReference>
<feature type="compositionally biased region" description="Acidic residues" evidence="8">
    <location>
        <begin position="1"/>
        <end position="10"/>
    </location>
</feature>
<evidence type="ECO:0000256" key="6">
    <source>
        <dbReference type="ARBA" id="ARBA00023136"/>
    </source>
</evidence>
<keyword evidence="3" id="KW-0132">Cell division</keyword>
<evidence type="ECO:0000256" key="1">
    <source>
        <dbReference type="ARBA" id="ARBA00004370"/>
    </source>
</evidence>
<evidence type="ECO:0000313" key="12">
    <source>
        <dbReference type="Proteomes" id="UP000002725"/>
    </source>
</evidence>
<evidence type="ECO:0000313" key="11">
    <source>
        <dbReference type="EMBL" id="ACF47261.1"/>
    </source>
</evidence>
<feature type="domain" description="POTRA" evidence="10">
    <location>
        <begin position="69"/>
        <end position="137"/>
    </location>
</feature>
<evidence type="ECO:0000259" key="10">
    <source>
        <dbReference type="PROSITE" id="PS51779"/>
    </source>
</evidence>
<comment type="subcellular location">
    <subcellularLocation>
        <location evidence="1">Membrane</location>
    </subcellularLocation>
</comment>
<keyword evidence="6 9" id="KW-0472">Membrane</keyword>
<dbReference type="PANTHER" id="PTHR35851">
    <property type="entry name" value="CELL DIVISION PROTEIN FTSQ"/>
    <property type="match status" value="1"/>
</dbReference>
<dbReference type="RefSeq" id="WP_012506791.1">
    <property type="nucleotide sequence ID" value="NC_011059.1"/>
</dbReference>
<dbReference type="GO" id="GO:0090529">
    <property type="term" value="P:cell septum assembly"/>
    <property type="evidence" value="ECO:0007669"/>
    <property type="project" value="InterPro"/>
</dbReference>
<keyword evidence="12" id="KW-1185">Reference proteome</keyword>
<dbReference type="InterPro" id="IPR026579">
    <property type="entry name" value="FtsQ"/>
</dbReference>
<dbReference type="PANTHER" id="PTHR35851:SF1">
    <property type="entry name" value="CELL DIVISION PROTEIN FTSQ"/>
    <property type="match status" value="1"/>
</dbReference>
<dbReference type="Pfam" id="PF08478">
    <property type="entry name" value="POTRA_1"/>
    <property type="match status" value="1"/>
</dbReference>
<proteinExistence type="predicted"/>
<dbReference type="InterPro" id="IPR013685">
    <property type="entry name" value="POTRA_FtsQ_type"/>
</dbReference>
<dbReference type="Gene3D" id="3.10.20.310">
    <property type="entry name" value="membrane protein fhac"/>
    <property type="match status" value="1"/>
</dbReference>
<keyword evidence="7" id="KW-0131">Cell cycle</keyword>
<evidence type="ECO:0000256" key="8">
    <source>
        <dbReference type="SAM" id="MobiDB-lite"/>
    </source>
</evidence>
<evidence type="ECO:0000256" key="2">
    <source>
        <dbReference type="ARBA" id="ARBA00022475"/>
    </source>
</evidence>
<organism evidence="11 12">
    <name type="scientific">Prosthecochloris aestuarii (strain DSM 271 / SK 413)</name>
    <dbReference type="NCBI Taxonomy" id="290512"/>
    <lineage>
        <taxon>Bacteria</taxon>
        <taxon>Pseudomonadati</taxon>
        <taxon>Chlorobiota</taxon>
        <taxon>Chlorobiia</taxon>
        <taxon>Chlorobiales</taxon>
        <taxon>Chlorobiaceae</taxon>
        <taxon>Prosthecochloris</taxon>
    </lineage>
</organism>
<keyword evidence="4 9" id="KW-0812">Transmembrane</keyword>
<dbReference type="HOGENOM" id="CLU_935945_0_0_10"/>
<dbReference type="InterPro" id="IPR034746">
    <property type="entry name" value="POTRA"/>
</dbReference>
<evidence type="ECO:0000256" key="3">
    <source>
        <dbReference type="ARBA" id="ARBA00022618"/>
    </source>
</evidence>
<dbReference type="STRING" id="290512.Paes_2260"/>
<sequence length="286" mass="31934">MPDFVFDDQGVEQQDSNDRAQGPGDSGPSGDEGRPSALHRWGVVVFVVVLLAGGLAGLGVYAQHWKRGVWVREVIISGNTLLQDSELLGFAGGLVDRNMESVDSAALERRFIAHPYIRAASVGKEMNGIIRVQVDERRPFARIVSEWMPGIIDTEGYVLPWRELPATAPPLIDVSGVRVRKSGAKAPVKVDPEEFAVLQSFLDALYGTEYARLMVRKITFIDGNKTYFTASGSPIRFLVGNDGNYKEKLKKFEIFWQKVVARKGFDAYDSVDLRFHERVFAREQNE</sequence>
<dbReference type="KEGG" id="paa:Paes_2260"/>
<dbReference type="AlphaFoldDB" id="B4S6F9"/>
<protein>
    <submittedName>
        <fullName evidence="11">Polypeptide-transport-associated domain protein FtsQ-type</fullName>
    </submittedName>
</protein>
<keyword evidence="2" id="KW-1003">Cell membrane</keyword>
<dbReference type="eggNOG" id="COG1589">
    <property type="taxonomic scope" value="Bacteria"/>
</dbReference>
<evidence type="ECO:0000256" key="4">
    <source>
        <dbReference type="ARBA" id="ARBA00022692"/>
    </source>
</evidence>
<dbReference type="Proteomes" id="UP000002725">
    <property type="component" value="Chromosome"/>
</dbReference>